<dbReference type="PANTHER" id="PTHR30073:SF5">
    <property type="entry name" value="ASPARTATE--AMMONIA LIGASE"/>
    <property type="match status" value="1"/>
</dbReference>
<evidence type="ECO:0000256" key="3">
    <source>
        <dbReference type="ARBA" id="ARBA00022605"/>
    </source>
</evidence>
<dbReference type="EMBL" id="LIUT01000001">
    <property type="protein sequence ID" value="KOR89162.1"/>
    <property type="molecule type" value="Genomic_DNA"/>
</dbReference>
<dbReference type="HAMAP" id="MF_00555">
    <property type="entry name" value="AsnA"/>
    <property type="match status" value="1"/>
</dbReference>
<dbReference type="PIRSF" id="PIRSF001555">
    <property type="entry name" value="Asp_ammon_ligase"/>
    <property type="match status" value="1"/>
</dbReference>
<dbReference type="InterPro" id="IPR004618">
    <property type="entry name" value="AsnA"/>
</dbReference>
<dbReference type="EC" id="6.3.1.1" evidence="7 8"/>
<evidence type="ECO:0000256" key="4">
    <source>
        <dbReference type="ARBA" id="ARBA00022741"/>
    </source>
</evidence>
<keyword evidence="3 7" id="KW-0028">Amino-acid biosynthesis</keyword>
<dbReference type="InterPro" id="IPR006195">
    <property type="entry name" value="aa-tRNA-synth_II"/>
</dbReference>
<dbReference type="GO" id="GO:0005829">
    <property type="term" value="C:cytosol"/>
    <property type="evidence" value="ECO:0007669"/>
    <property type="project" value="TreeGrafter"/>
</dbReference>
<evidence type="ECO:0000256" key="7">
    <source>
        <dbReference type="HAMAP-Rule" id="MF_00555"/>
    </source>
</evidence>
<dbReference type="PROSITE" id="PS50862">
    <property type="entry name" value="AA_TRNA_LIGASE_II"/>
    <property type="match status" value="1"/>
</dbReference>
<dbReference type="GO" id="GO:0140096">
    <property type="term" value="F:catalytic activity, acting on a protein"/>
    <property type="evidence" value="ECO:0007669"/>
    <property type="project" value="UniProtKB-ARBA"/>
</dbReference>
<dbReference type="InterPro" id="IPR045864">
    <property type="entry name" value="aa-tRNA-synth_II/BPL/LPL"/>
</dbReference>
<dbReference type="PANTHER" id="PTHR30073">
    <property type="entry name" value="ASPARTATE--AMMONIA LIGASE"/>
    <property type="match status" value="1"/>
</dbReference>
<dbReference type="SUPFAM" id="SSF55681">
    <property type="entry name" value="Class II aaRS and biotin synthetases"/>
    <property type="match status" value="1"/>
</dbReference>
<proteinExistence type="inferred from homology"/>
<dbReference type="Gene3D" id="3.30.930.10">
    <property type="entry name" value="Bira Bifunctional Protein, Domain 2"/>
    <property type="match status" value="1"/>
</dbReference>
<evidence type="ECO:0000256" key="5">
    <source>
        <dbReference type="ARBA" id="ARBA00022840"/>
    </source>
</evidence>
<evidence type="ECO:0000313" key="11">
    <source>
        <dbReference type="Proteomes" id="UP000036932"/>
    </source>
</evidence>
<dbReference type="NCBIfam" id="TIGR00669">
    <property type="entry name" value="asnA"/>
    <property type="match status" value="1"/>
</dbReference>
<feature type="domain" description="Aminoacyl-transfer RNA synthetases class-II family profile" evidence="9">
    <location>
        <begin position="25"/>
        <end position="335"/>
    </location>
</feature>
<dbReference type="GO" id="GO:0070981">
    <property type="term" value="P:L-asparagine biosynthetic process"/>
    <property type="evidence" value="ECO:0007669"/>
    <property type="project" value="UniProtKB-UniRule"/>
</dbReference>
<dbReference type="AlphaFoldDB" id="A0A0M1P430"/>
<organism evidence="10 11">
    <name type="scientific">Paenibacillus solani</name>
    <dbReference type="NCBI Taxonomy" id="1705565"/>
    <lineage>
        <taxon>Bacteria</taxon>
        <taxon>Bacillati</taxon>
        <taxon>Bacillota</taxon>
        <taxon>Bacilli</taxon>
        <taxon>Bacillales</taxon>
        <taxon>Paenibacillaceae</taxon>
        <taxon>Paenibacillus</taxon>
    </lineage>
</organism>
<dbReference type="UniPathway" id="UPA00134">
    <property type="reaction ID" value="UER00194"/>
</dbReference>
<comment type="subcellular location">
    <subcellularLocation>
        <location evidence="7">Cytoplasm</location>
    </subcellularLocation>
</comment>
<dbReference type="Proteomes" id="UP000036932">
    <property type="component" value="Unassembled WGS sequence"/>
</dbReference>
<comment type="catalytic activity">
    <reaction evidence="7">
        <text>L-aspartate + NH4(+) + ATP = L-asparagine + AMP + diphosphate + H(+)</text>
        <dbReference type="Rhea" id="RHEA:11372"/>
        <dbReference type="ChEBI" id="CHEBI:15378"/>
        <dbReference type="ChEBI" id="CHEBI:28938"/>
        <dbReference type="ChEBI" id="CHEBI:29991"/>
        <dbReference type="ChEBI" id="CHEBI:30616"/>
        <dbReference type="ChEBI" id="CHEBI:33019"/>
        <dbReference type="ChEBI" id="CHEBI:58048"/>
        <dbReference type="ChEBI" id="CHEBI:456215"/>
        <dbReference type="EC" id="6.3.1.1"/>
    </reaction>
</comment>
<gene>
    <name evidence="7" type="primary">asnA</name>
    <name evidence="10" type="ORF">AM231_08295</name>
</gene>
<sequence length="337" mass="38395">MLRAIVIPERYESILDKKETAAAIQNMKSFFQTRLGQELQLTKVSAPVLVREGTGINDNLNGTERTVSFDVMDMKEARVEIVQSLAKWKRAALAQYGFSRGEGLYTDMKAIRRDEVMDNLHSIYVDQWDWEKIISEPMRNMSTLQTEVKRIYDVLKSTEKYMCEFHSSLEPILPERIHFITAQELEDRYPALSPKEREQEITREYGAVFIMQIGGVLNSGRVHDGRSPDYDDWSLNGDIVLWYPVLNCAVEISSMGIRVDAQTLRQQLSVSGNQERLSLDFHQAVLSGELPATIGGGIGQSRLCMFFLKKAHIGEVQVSVWNDKTIKECQEGNIPLL</sequence>
<name>A0A0M1P430_9BACL</name>
<dbReference type="GO" id="GO:0016740">
    <property type="term" value="F:transferase activity"/>
    <property type="evidence" value="ECO:0007669"/>
    <property type="project" value="UniProtKB-ARBA"/>
</dbReference>
<keyword evidence="4 7" id="KW-0547">Nucleotide-binding</keyword>
<evidence type="ECO:0000256" key="1">
    <source>
        <dbReference type="ARBA" id="ARBA00022490"/>
    </source>
</evidence>
<keyword evidence="2 7" id="KW-0436">Ligase</keyword>
<protein>
    <recommendedName>
        <fullName evidence="7 8">Aspartate--ammonia ligase</fullName>
        <ecNumber evidence="7 8">6.3.1.1</ecNumber>
    </recommendedName>
    <alternativeName>
        <fullName evidence="7">Asparagine synthetase A</fullName>
    </alternativeName>
</protein>
<evidence type="ECO:0000256" key="6">
    <source>
        <dbReference type="ARBA" id="ARBA00022888"/>
    </source>
</evidence>
<accession>A0A0M1P430</accession>
<keyword evidence="6 7" id="KW-0061">Asparagine biosynthesis</keyword>
<keyword evidence="5 7" id="KW-0067">ATP-binding</keyword>
<evidence type="ECO:0000256" key="8">
    <source>
        <dbReference type="NCBIfam" id="TIGR00669"/>
    </source>
</evidence>
<evidence type="ECO:0000259" key="9">
    <source>
        <dbReference type="PROSITE" id="PS50862"/>
    </source>
</evidence>
<dbReference type="GO" id="GO:0004071">
    <property type="term" value="F:aspartate-ammonia ligase activity"/>
    <property type="evidence" value="ECO:0007669"/>
    <property type="project" value="UniProtKB-UniRule"/>
</dbReference>
<comment type="similarity">
    <text evidence="7">Belongs to the class-II aminoacyl-tRNA synthetase family. AsnA subfamily.</text>
</comment>
<comment type="caution">
    <text evidence="10">The sequence shown here is derived from an EMBL/GenBank/DDBJ whole genome shotgun (WGS) entry which is preliminary data.</text>
</comment>
<comment type="pathway">
    <text evidence="7">Amino-acid biosynthesis; L-asparagine biosynthesis; L-asparagine from L-aspartate (ammonia route): step 1/1.</text>
</comment>
<keyword evidence="1 7" id="KW-0963">Cytoplasm</keyword>
<dbReference type="Pfam" id="PF03590">
    <property type="entry name" value="AsnA"/>
    <property type="match status" value="1"/>
</dbReference>
<dbReference type="GO" id="GO:0005524">
    <property type="term" value="F:ATP binding"/>
    <property type="evidence" value="ECO:0007669"/>
    <property type="project" value="UniProtKB-UniRule"/>
</dbReference>
<evidence type="ECO:0000313" key="10">
    <source>
        <dbReference type="EMBL" id="KOR89162.1"/>
    </source>
</evidence>
<dbReference type="PATRIC" id="fig|1705565.3.peg.3599"/>
<reference evidence="11" key="1">
    <citation type="submission" date="2015-08" db="EMBL/GenBank/DDBJ databases">
        <title>Genome sequencing project for genomic taxonomy and phylogenomics of Bacillus-like bacteria.</title>
        <authorList>
            <person name="Liu B."/>
            <person name="Wang J."/>
            <person name="Zhu Y."/>
            <person name="Liu G."/>
            <person name="Chen Q."/>
            <person name="Chen Z."/>
            <person name="Lan J."/>
            <person name="Che J."/>
            <person name="Ge C."/>
            <person name="Shi H."/>
            <person name="Pan Z."/>
            <person name="Liu X."/>
        </authorList>
    </citation>
    <scope>NUCLEOTIDE SEQUENCE [LARGE SCALE GENOMIC DNA]</scope>
    <source>
        <strain evidence="11">FJAT-22460</strain>
    </source>
</reference>
<keyword evidence="11" id="KW-1185">Reference proteome</keyword>
<evidence type="ECO:0000256" key="2">
    <source>
        <dbReference type="ARBA" id="ARBA00022598"/>
    </source>
</evidence>